<dbReference type="Gene3D" id="3.40.640.10">
    <property type="entry name" value="Type I PLP-dependent aspartate aminotransferase-like (Major domain)"/>
    <property type="match status" value="1"/>
</dbReference>
<protein>
    <submittedName>
        <fullName evidence="4">Uncharacterized protein</fullName>
    </submittedName>
</protein>
<dbReference type="GO" id="GO:0019346">
    <property type="term" value="P:transsulfuration"/>
    <property type="evidence" value="ECO:0007669"/>
    <property type="project" value="InterPro"/>
</dbReference>
<name>A0A0G1YIG8_9BACT</name>
<dbReference type="GO" id="GO:0016846">
    <property type="term" value="F:carbon-sulfur lyase activity"/>
    <property type="evidence" value="ECO:0007669"/>
    <property type="project" value="TreeGrafter"/>
</dbReference>
<dbReference type="InterPro" id="IPR015424">
    <property type="entry name" value="PyrdxlP-dep_Trfase"/>
</dbReference>
<evidence type="ECO:0000256" key="3">
    <source>
        <dbReference type="RuleBase" id="RU362118"/>
    </source>
</evidence>
<dbReference type="SUPFAM" id="SSF53383">
    <property type="entry name" value="PLP-dependent transferases"/>
    <property type="match status" value="1"/>
</dbReference>
<dbReference type="Proteomes" id="UP000033870">
    <property type="component" value="Unassembled WGS sequence"/>
</dbReference>
<dbReference type="EMBL" id="LCRX01000001">
    <property type="protein sequence ID" value="KKW43010.1"/>
    <property type="molecule type" value="Genomic_DNA"/>
</dbReference>
<reference evidence="4 5" key="1">
    <citation type="journal article" date="2015" name="Nature">
        <title>rRNA introns, odd ribosomes, and small enigmatic genomes across a large radiation of phyla.</title>
        <authorList>
            <person name="Brown C.T."/>
            <person name="Hug L.A."/>
            <person name="Thomas B.C."/>
            <person name="Sharon I."/>
            <person name="Castelle C.J."/>
            <person name="Singh A."/>
            <person name="Wilkins M.J."/>
            <person name="Williams K.H."/>
            <person name="Banfield J.F."/>
        </authorList>
    </citation>
    <scope>NUCLEOTIDE SEQUENCE [LARGE SCALE GENOMIC DNA]</scope>
</reference>
<dbReference type="AlphaFoldDB" id="A0A0G1YIG8"/>
<dbReference type="Gene3D" id="3.90.1150.10">
    <property type="entry name" value="Aspartate Aminotransferase, domain 1"/>
    <property type="match status" value="1"/>
</dbReference>
<evidence type="ECO:0000256" key="1">
    <source>
        <dbReference type="ARBA" id="ARBA00001933"/>
    </source>
</evidence>
<evidence type="ECO:0000256" key="2">
    <source>
        <dbReference type="ARBA" id="ARBA00022898"/>
    </source>
</evidence>
<proteinExistence type="inferred from homology"/>
<dbReference type="InterPro" id="IPR015422">
    <property type="entry name" value="PyrdxlP-dep_Trfase_small"/>
</dbReference>
<evidence type="ECO:0000313" key="4">
    <source>
        <dbReference type="EMBL" id="KKW43010.1"/>
    </source>
</evidence>
<accession>A0A0G1YIG8</accession>
<organism evidence="4 5">
    <name type="scientific">Candidatus Magasanikbacteria bacterium GW2011_GWA2_56_11</name>
    <dbReference type="NCBI Taxonomy" id="1619044"/>
    <lineage>
        <taxon>Bacteria</taxon>
        <taxon>Candidatus Magasanikiibacteriota</taxon>
    </lineage>
</organism>
<evidence type="ECO:0000313" key="5">
    <source>
        <dbReference type="Proteomes" id="UP000033870"/>
    </source>
</evidence>
<dbReference type="GO" id="GO:0030170">
    <property type="term" value="F:pyridoxal phosphate binding"/>
    <property type="evidence" value="ECO:0007669"/>
    <property type="project" value="InterPro"/>
</dbReference>
<gene>
    <name evidence="4" type="ORF">UY92_C0001G0024</name>
</gene>
<dbReference type="InterPro" id="IPR015421">
    <property type="entry name" value="PyrdxlP-dep_Trfase_major"/>
</dbReference>
<sequence length="384" mass="42272">MVRQSVGQWLEATCPNYDTALSPVSREAERELAASFDVNVPDIPYARYGNTISLAVAKNYADRVGATGLGFEARLTNCGMAAIRAVFETGIRCYADHLAAGKVLYGLTDELFRTAPDLFRTTKPHRFNAVRGLGPDVFPTGMRFMVFVETIGNGIPMPVFVLEKFLREHWNNQEVLVVDGTFTTCALLNPFGVYDRVRRDFGPGTIKLVYVESLSKYYRTGDIDHGTAGIIVAPQVFIAECDKVLAHGFGIQYPQLADFPVDLFGACAEVMPRLSFNAKAAAEFLRGHPRVRNVWYPGWDSELARGAGGVLYLEVETDERGAGERLFEPVIPFRASFGHAQSTHVDFGQFNQSLPPGTIRLAVGTRETPSQVVAKLQTALGPRL</sequence>
<comment type="similarity">
    <text evidence="3">Belongs to the trans-sulfuration enzymes family.</text>
</comment>
<dbReference type="InterPro" id="IPR000277">
    <property type="entry name" value="Cys/Met-Metab_PyrdxlP-dep_enz"/>
</dbReference>
<dbReference type="GO" id="GO:0005737">
    <property type="term" value="C:cytoplasm"/>
    <property type="evidence" value="ECO:0007669"/>
    <property type="project" value="TreeGrafter"/>
</dbReference>
<keyword evidence="2 3" id="KW-0663">Pyridoxal phosphate</keyword>
<dbReference type="Pfam" id="PF01053">
    <property type="entry name" value="Cys_Met_Meta_PP"/>
    <property type="match status" value="1"/>
</dbReference>
<comment type="cofactor">
    <cofactor evidence="1 3">
        <name>pyridoxal 5'-phosphate</name>
        <dbReference type="ChEBI" id="CHEBI:597326"/>
    </cofactor>
</comment>
<dbReference type="STRING" id="1619044.UY92_C0001G0024"/>
<comment type="caution">
    <text evidence="4">The sequence shown here is derived from an EMBL/GenBank/DDBJ whole genome shotgun (WGS) entry which is preliminary data.</text>
</comment>
<dbReference type="PANTHER" id="PTHR11808">
    <property type="entry name" value="TRANS-SULFURATION ENZYME FAMILY MEMBER"/>
    <property type="match status" value="1"/>
</dbReference>